<keyword evidence="1" id="KW-0378">Hydrolase</keyword>
<dbReference type="GO" id="GO:0000272">
    <property type="term" value="P:polysaccharide catabolic process"/>
    <property type="evidence" value="ECO:0007669"/>
    <property type="project" value="TreeGrafter"/>
</dbReference>
<reference evidence="3" key="1">
    <citation type="journal article" date="2021" name="Nat. Commun.">
        <title>Genetic determinants of endophytism in the Arabidopsis root mycobiome.</title>
        <authorList>
            <person name="Mesny F."/>
            <person name="Miyauchi S."/>
            <person name="Thiergart T."/>
            <person name="Pickel B."/>
            <person name="Atanasova L."/>
            <person name="Karlsson M."/>
            <person name="Huettel B."/>
            <person name="Barry K.W."/>
            <person name="Haridas S."/>
            <person name="Chen C."/>
            <person name="Bauer D."/>
            <person name="Andreopoulos W."/>
            <person name="Pangilinan J."/>
            <person name="LaButti K."/>
            <person name="Riley R."/>
            <person name="Lipzen A."/>
            <person name="Clum A."/>
            <person name="Drula E."/>
            <person name="Henrissat B."/>
            <person name="Kohler A."/>
            <person name="Grigoriev I.V."/>
            <person name="Martin F.M."/>
            <person name="Hacquard S."/>
        </authorList>
    </citation>
    <scope>NUCLEOTIDE SEQUENCE</scope>
    <source>
        <strain evidence="3">MPI-CAGE-CH-0243</strain>
    </source>
</reference>
<dbReference type="GO" id="GO:0052757">
    <property type="term" value="F:chondroitin hydrolase activity"/>
    <property type="evidence" value="ECO:0007669"/>
    <property type="project" value="TreeGrafter"/>
</dbReference>
<dbReference type="InterPro" id="IPR052369">
    <property type="entry name" value="UG_Glycosaminoglycan_Hydrolase"/>
</dbReference>
<dbReference type="Proteomes" id="UP000700596">
    <property type="component" value="Unassembled WGS sequence"/>
</dbReference>
<gene>
    <name evidence="3" type="ORF">B0J11DRAFT_496613</name>
</gene>
<comment type="caution">
    <text evidence="3">The sequence shown here is derived from an EMBL/GenBank/DDBJ whole genome shotgun (WGS) entry which is preliminary data.</text>
</comment>
<dbReference type="AlphaFoldDB" id="A0A9P9D631"/>
<keyword evidence="4" id="KW-1185">Reference proteome</keyword>
<dbReference type="EMBL" id="JAGMWT010000017">
    <property type="protein sequence ID" value="KAH7114285.1"/>
    <property type="molecule type" value="Genomic_DNA"/>
</dbReference>
<evidence type="ECO:0000313" key="3">
    <source>
        <dbReference type="EMBL" id="KAH7114285.1"/>
    </source>
</evidence>
<dbReference type="PANTHER" id="PTHR36845">
    <property type="entry name" value="HYDROLASE, PUTATIVE (AFU_ORTHOLOGUE AFUA_7G05090)-RELATED"/>
    <property type="match status" value="1"/>
</dbReference>
<protein>
    <submittedName>
        <fullName evidence="3">Six-hairpin glycosidase-like protein</fullName>
    </submittedName>
</protein>
<proteinExistence type="inferred from homology"/>
<comment type="similarity">
    <text evidence="2">Belongs to the glycosyl hydrolase 88 family.</text>
</comment>
<organism evidence="3 4">
    <name type="scientific">Dendryphion nanum</name>
    <dbReference type="NCBI Taxonomy" id="256645"/>
    <lineage>
        <taxon>Eukaryota</taxon>
        <taxon>Fungi</taxon>
        <taxon>Dikarya</taxon>
        <taxon>Ascomycota</taxon>
        <taxon>Pezizomycotina</taxon>
        <taxon>Dothideomycetes</taxon>
        <taxon>Pleosporomycetidae</taxon>
        <taxon>Pleosporales</taxon>
        <taxon>Torulaceae</taxon>
        <taxon>Dendryphion</taxon>
    </lineage>
</organism>
<accession>A0A9P9D631</accession>
<evidence type="ECO:0000256" key="2">
    <source>
        <dbReference type="ARBA" id="ARBA00038358"/>
    </source>
</evidence>
<dbReference type="OrthoDB" id="2317065at2759"/>
<evidence type="ECO:0000256" key="1">
    <source>
        <dbReference type="ARBA" id="ARBA00022801"/>
    </source>
</evidence>
<sequence>MTVTLTLRAESIESHKQTSSIETSSVRIHDRLSGLFGENIVAKILYTARRHLENNNPPTSFPHIVPQNGDDYGQYQRKPIHFWTCGFFPGCIYSLLERCIRYPGSMADTCINTSTSVENIRQQFQALAETWSDPIHAEARLTNTHDMGFIMLPHMRPRWELFHDKRALHSILRAAENLATRFHPQVHALRSWDQDIWALVTDGRGRPNSYIVIIDSMCNLDLLYYAAAHTGSSHLRDIATSHAQTVMQSHLRPEKNLARKGFTGTMYSTTHVVNFCPRTGDIVQKLTAQGYSPTSCWSRGQAWAILGFAQTYRWTGRRDFLDVACGLAEYFLLRLELQVSSHRKGEGGNPRVPVWDFLAPTGDEDTALVYDASAGVIAANGMLVLAQGLAGRGNHGAAARYVDAAIDLVEGILQHCLSPDGATVVHDETGERRGTFKAGTKIFEGILMHSTVTNNPNLAIQVRNHGLVYADYYLLEFGTQLLRMGLA</sequence>
<dbReference type="InterPro" id="IPR008928">
    <property type="entry name" value="6-hairpin_glycosidase_sf"/>
</dbReference>
<dbReference type="InterPro" id="IPR012341">
    <property type="entry name" value="6hp_glycosidase-like_sf"/>
</dbReference>
<dbReference type="SUPFAM" id="SSF48208">
    <property type="entry name" value="Six-hairpin glycosidases"/>
    <property type="match status" value="1"/>
</dbReference>
<name>A0A9P9D631_9PLEO</name>
<evidence type="ECO:0000313" key="4">
    <source>
        <dbReference type="Proteomes" id="UP000700596"/>
    </source>
</evidence>
<keyword evidence="3" id="KW-0326">Glycosidase</keyword>
<dbReference type="Gene3D" id="1.50.10.10">
    <property type="match status" value="1"/>
</dbReference>
<dbReference type="PANTHER" id="PTHR36845:SF1">
    <property type="entry name" value="HYDROLASE, PUTATIVE (AFU_ORTHOLOGUE AFUA_7G05090)-RELATED"/>
    <property type="match status" value="1"/>
</dbReference>